<name>A0A7H1DUT2_9FLAO</name>
<dbReference type="KEGG" id="cmaq:H0S70_10255"/>
<accession>A0A7H1DUT2</accession>
<evidence type="ECO:0000313" key="1">
    <source>
        <dbReference type="EMBL" id="QNS40740.1"/>
    </source>
</evidence>
<proteinExistence type="predicted"/>
<reference evidence="1 2" key="1">
    <citation type="submission" date="2020-07" db="EMBL/GenBank/DDBJ databases">
        <title>Complete genome and description of Chryseobacterium manosquense strain Marseille-Q2069 sp. nov.</title>
        <authorList>
            <person name="Boxberger M."/>
        </authorList>
    </citation>
    <scope>NUCLEOTIDE SEQUENCE [LARGE SCALE GENOMIC DNA]</scope>
    <source>
        <strain evidence="1 2">Marseille-Q2069</strain>
    </source>
</reference>
<protein>
    <submittedName>
        <fullName evidence="1">Uncharacterized protein</fullName>
    </submittedName>
</protein>
<dbReference type="RefSeq" id="WP_123903801.1">
    <property type="nucleotide sequence ID" value="NZ_CP060203.1"/>
</dbReference>
<gene>
    <name evidence="1" type="ORF">H0S70_10255</name>
</gene>
<dbReference type="EMBL" id="CP060203">
    <property type="protein sequence ID" value="QNS40740.1"/>
    <property type="molecule type" value="Genomic_DNA"/>
</dbReference>
<dbReference type="AlphaFoldDB" id="A0A7H1DUT2"/>
<dbReference type="Proteomes" id="UP000516438">
    <property type="component" value="Chromosome"/>
</dbReference>
<evidence type="ECO:0000313" key="2">
    <source>
        <dbReference type="Proteomes" id="UP000516438"/>
    </source>
</evidence>
<keyword evidence="2" id="KW-1185">Reference proteome</keyword>
<organism evidence="1 2">
    <name type="scientific">Chryseobacterium manosquense</name>
    <dbReference type="NCBI Taxonomy" id="2754694"/>
    <lineage>
        <taxon>Bacteria</taxon>
        <taxon>Pseudomonadati</taxon>
        <taxon>Bacteroidota</taxon>
        <taxon>Flavobacteriia</taxon>
        <taxon>Flavobacteriales</taxon>
        <taxon>Weeksellaceae</taxon>
        <taxon>Chryseobacterium group</taxon>
        <taxon>Chryseobacterium</taxon>
    </lineage>
</organism>
<sequence>MIREKIRKEVSLDKTIVERLKIQALEDGRSLKNYLEKILADKANEDFEITEVYKKMMDEMLEKREKGELKFISEEEFRASIKRK</sequence>